<dbReference type="AlphaFoldDB" id="A0A090YKT0"/>
<keyword evidence="1 3" id="KW-0378">Hydrolase</keyword>
<dbReference type="Pfam" id="PF07470">
    <property type="entry name" value="Glyco_hydro_88"/>
    <property type="match status" value="1"/>
</dbReference>
<dbReference type="InterPro" id="IPR010905">
    <property type="entry name" value="Glyco_hydro_88"/>
</dbReference>
<proteinExistence type="predicted"/>
<dbReference type="InterPro" id="IPR012341">
    <property type="entry name" value="6hp_glycosidase-like_sf"/>
</dbReference>
<reference evidence="3 5" key="1">
    <citation type="submission" date="2014-04" db="EMBL/GenBank/DDBJ databases">
        <authorList>
            <person name="Bishop-Lilly K.A."/>
            <person name="Broomall S.M."/>
            <person name="Chain P.S."/>
            <person name="Chertkov O."/>
            <person name="Coyne S.R."/>
            <person name="Daligault H.E."/>
            <person name="Davenport K.W."/>
            <person name="Erkkila T."/>
            <person name="Frey K.G."/>
            <person name="Gibbons H.S."/>
            <person name="Gu W."/>
            <person name="Jaissle J."/>
            <person name="Johnson S.L."/>
            <person name="Koroleva G.I."/>
            <person name="Ladner J.T."/>
            <person name="Lo C.-C."/>
            <person name="Minogue T.D."/>
            <person name="Munk C."/>
            <person name="Palacios G.F."/>
            <person name="Redden C.L."/>
            <person name="Rosenzweig C.N."/>
            <person name="Scholz M.B."/>
            <person name="Teshima H."/>
            <person name="Xu Y."/>
        </authorList>
    </citation>
    <scope>NUCLEOTIDE SEQUENCE [LARGE SCALE GENOMIC DNA]</scope>
    <source>
        <strain evidence="3 5">BHP</strain>
    </source>
</reference>
<evidence type="ECO:0000313" key="6">
    <source>
        <dbReference type="Proteomes" id="UP000264294"/>
    </source>
</evidence>
<keyword evidence="2" id="KW-1133">Transmembrane helix</keyword>
<dbReference type="EMBL" id="JMQC01000008">
    <property type="protein sequence ID" value="KFM99433.1"/>
    <property type="molecule type" value="Genomic_DNA"/>
</dbReference>
<dbReference type="PATRIC" id="fig|1405.8.peg.2417"/>
<dbReference type="InterPro" id="IPR052043">
    <property type="entry name" value="PolySaccharide_Degr_Enz"/>
</dbReference>
<keyword evidence="2" id="KW-0812">Transmembrane</keyword>
<accession>A0A090YKT0</accession>
<reference evidence="4 6" key="2">
    <citation type="submission" date="2018-08" db="EMBL/GenBank/DDBJ databases">
        <title>Bacillus clarus sp. nov. strain PS00077A.</title>
        <authorList>
            <person name="Mendez Acevedo M."/>
            <person name="Carroll L."/>
            <person name="Mukherjee M."/>
            <person name="Wiedmann M."/>
            <person name="Kovac J."/>
        </authorList>
    </citation>
    <scope>NUCLEOTIDE SEQUENCE [LARGE SCALE GENOMIC DNA]</scope>
    <source>
        <strain evidence="4 6">PS00077A</strain>
    </source>
</reference>
<dbReference type="RefSeq" id="WP_042980985.1">
    <property type="nucleotide sequence ID" value="NZ_JMQC01000008.1"/>
</dbReference>
<dbReference type="InterPro" id="IPR008928">
    <property type="entry name" value="6-hairpin_glycosidase_sf"/>
</dbReference>
<dbReference type="GO" id="GO:0005975">
    <property type="term" value="P:carbohydrate metabolic process"/>
    <property type="evidence" value="ECO:0007669"/>
    <property type="project" value="InterPro"/>
</dbReference>
<dbReference type="PANTHER" id="PTHR33886">
    <property type="entry name" value="UNSATURATED RHAMNOGALACTURONAN HYDROLASE (EUROFUNG)"/>
    <property type="match status" value="1"/>
</dbReference>
<dbReference type="GO" id="GO:0016787">
    <property type="term" value="F:hydrolase activity"/>
    <property type="evidence" value="ECO:0007669"/>
    <property type="project" value="UniProtKB-KW"/>
</dbReference>
<dbReference type="Gene3D" id="1.50.10.10">
    <property type="match status" value="1"/>
</dbReference>
<evidence type="ECO:0000313" key="5">
    <source>
        <dbReference type="Proteomes" id="UP000029389"/>
    </source>
</evidence>
<dbReference type="Proteomes" id="UP000029389">
    <property type="component" value="Unassembled WGS sequence"/>
</dbReference>
<comment type="caution">
    <text evidence="3">The sequence shown here is derived from an EMBL/GenBank/DDBJ whole genome shotgun (WGS) entry which is preliminary data.</text>
</comment>
<keyword evidence="6" id="KW-1185">Reference proteome</keyword>
<organism evidence="3 5">
    <name type="scientific">Bacillus clarus</name>
    <dbReference type="NCBI Taxonomy" id="2338372"/>
    <lineage>
        <taxon>Bacteria</taxon>
        <taxon>Bacillati</taxon>
        <taxon>Bacillota</taxon>
        <taxon>Bacilli</taxon>
        <taxon>Bacillales</taxon>
        <taxon>Bacillaceae</taxon>
        <taxon>Bacillus</taxon>
        <taxon>Bacillus cereus group</taxon>
    </lineage>
</organism>
<keyword evidence="2" id="KW-0472">Membrane</keyword>
<protein>
    <submittedName>
        <fullName evidence="3">Glycosyl Hydrolase Family 88 family protein</fullName>
    </submittedName>
</protein>
<dbReference type="Proteomes" id="UP000264294">
    <property type="component" value="Unassembled WGS sequence"/>
</dbReference>
<gene>
    <name evidence="4" type="ORF">D0U04_21430</name>
    <name evidence="3" type="ORF">DJ93_2236</name>
</gene>
<feature type="transmembrane region" description="Helical" evidence="2">
    <location>
        <begin position="7"/>
        <end position="25"/>
    </location>
</feature>
<sequence length="397" mass="45574">MIIQAACFVLLAVIAIIIMIDFVPICKNWLGRIKIGRYTDKSLWNQSIINIGIKWLNNTPKIKVTDNTRLIIIDMLKGNYTKSAIQHWQEASLILGLSEYLKYNDDRAVKHEITKFLNSKFDSNGQWVHKPQYVDGAILAYAIMKLDFEEIDKYKKALDTTWEMIQEHIGEDGTIEYRKFMKGYRYVDTIGFICPFLVTYGIRYNKSECIDLAVKQIKEYETYGMLNLSHIPCHAYRLEDKVPLGLYGWGRGLGWFAIGLIDTWNELPENNSYKPVLEESVREFAKATMKFQQQGNWNWTVTRNECGPDSSATSTLGWFMLNAAKIEDISNECLESADKAIGYLMGVTRRNGAVDFSQGDTKDIGVYSTLFDILPFTQGFCIRLINLRNNNKIQSSS</sequence>
<evidence type="ECO:0000256" key="2">
    <source>
        <dbReference type="SAM" id="Phobius"/>
    </source>
</evidence>
<evidence type="ECO:0000313" key="3">
    <source>
        <dbReference type="EMBL" id="KFM99433.1"/>
    </source>
</evidence>
<name>A0A090YKT0_9BACI</name>
<dbReference type="PANTHER" id="PTHR33886:SF8">
    <property type="entry name" value="UNSATURATED RHAMNOGALACTURONAN HYDROLASE (EUROFUNG)"/>
    <property type="match status" value="1"/>
</dbReference>
<evidence type="ECO:0000256" key="1">
    <source>
        <dbReference type="ARBA" id="ARBA00022801"/>
    </source>
</evidence>
<evidence type="ECO:0000313" key="4">
    <source>
        <dbReference type="EMBL" id="RFT64822.1"/>
    </source>
</evidence>
<dbReference type="SUPFAM" id="SSF48208">
    <property type="entry name" value="Six-hairpin glycosidases"/>
    <property type="match status" value="1"/>
</dbReference>
<dbReference type="EMBL" id="QVOD01000033">
    <property type="protein sequence ID" value="RFT64822.1"/>
    <property type="molecule type" value="Genomic_DNA"/>
</dbReference>